<dbReference type="RefSeq" id="WP_353866335.1">
    <property type="nucleotide sequence ID" value="NZ_CP088295.1"/>
</dbReference>
<dbReference type="Gene3D" id="3.30.565.10">
    <property type="entry name" value="Histidine kinase-like ATPase, C-terminal domain"/>
    <property type="match status" value="1"/>
</dbReference>
<proteinExistence type="predicted"/>
<dbReference type="EMBL" id="CP088295">
    <property type="protein sequence ID" value="UUY05895.1"/>
    <property type="molecule type" value="Genomic_DNA"/>
</dbReference>
<keyword evidence="9" id="KW-0175">Coiled coil</keyword>
<organism evidence="12 13">
    <name type="scientific">Svornostia abyssi</name>
    <dbReference type="NCBI Taxonomy" id="2898438"/>
    <lineage>
        <taxon>Bacteria</taxon>
        <taxon>Bacillati</taxon>
        <taxon>Actinomycetota</taxon>
        <taxon>Thermoleophilia</taxon>
        <taxon>Solirubrobacterales</taxon>
        <taxon>Baekduiaceae</taxon>
        <taxon>Svornostia</taxon>
    </lineage>
</organism>
<reference evidence="13" key="1">
    <citation type="submission" date="2021-11" db="EMBL/GenBank/DDBJ databases">
        <title>Cultivation dependent microbiological survey of springs from the worlds oldest radium mine currently devoted to the extraction of radon-saturated water.</title>
        <authorList>
            <person name="Kapinusova G."/>
            <person name="Smrhova T."/>
            <person name="Strejcek M."/>
            <person name="Suman J."/>
            <person name="Jani K."/>
            <person name="Pajer P."/>
            <person name="Uhlik O."/>
        </authorList>
    </citation>
    <scope>NUCLEOTIDE SEQUENCE [LARGE SCALE GENOMIC DNA]</scope>
    <source>
        <strain evidence="13">J379</strain>
    </source>
</reference>
<evidence type="ECO:0000313" key="12">
    <source>
        <dbReference type="EMBL" id="UUY05895.1"/>
    </source>
</evidence>
<comment type="catalytic activity">
    <reaction evidence="1">
        <text>ATP + protein L-histidine = ADP + protein N-phospho-L-histidine.</text>
        <dbReference type="EC" id="2.7.13.3"/>
    </reaction>
</comment>
<dbReference type="PANTHER" id="PTHR24421">
    <property type="entry name" value="NITRATE/NITRITE SENSOR PROTEIN NARX-RELATED"/>
    <property type="match status" value="1"/>
</dbReference>
<dbReference type="Gene3D" id="1.20.5.1930">
    <property type="match status" value="1"/>
</dbReference>
<dbReference type="InterPro" id="IPR050482">
    <property type="entry name" value="Sensor_HK_TwoCompSys"/>
</dbReference>
<keyword evidence="6 12" id="KW-0418">Kinase</keyword>
<dbReference type="GO" id="GO:0016301">
    <property type="term" value="F:kinase activity"/>
    <property type="evidence" value="ECO:0007669"/>
    <property type="project" value="UniProtKB-KW"/>
</dbReference>
<keyword evidence="3" id="KW-0597">Phosphoprotein</keyword>
<sequence>MLAASWLVGVRTRRARERAERLEEDAQAARAEAAAAAQEAVTEERRRIARELHDAVGHAVNVMVVQAGAGRFVTSDATAREVLERIEAVGRTALSDLDRMLGLLDDDGDGAPREPAHGVADLPRLVDGVRATGADVTLRCDDLGDLDRERPLGAAVFRIVQEALTNAVKHAGPARIDVVVTGSAGELAVEVRDDGRGAAAQRPRDGGRGLAGMRERVAVLGGRLEAGPQAGGGFRVHARLPRATGASGPAPTPTGTDVAPAGTRR</sequence>
<feature type="coiled-coil region" evidence="9">
    <location>
        <begin position="12"/>
        <end position="46"/>
    </location>
</feature>
<dbReference type="InterPro" id="IPR005467">
    <property type="entry name" value="His_kinase_dom"/>
</dbReference>
<keyword evidence="7" id="KW-0067">ATP-binding</keyword>
<protein>
    <recommendedName>
        <fullName evidence="2">histidine kinase</fullName>
        <ecNumber evidence="2">2.7.13.3</ecNumber>
    </recommendedName>
</protein>
<gene>
    <name evidence="12" type="ORF">LRS13_10375</name>
</gene>
<feature type="domain" description="Histidine kinase" evidence="11">
    <location>
        <begin position="158"/>
        <end position="244"/>
    </location>
</feature>
<evidence type="ECO:0000256" key="6">
    <source>
        <dbReference type="ARBA" id="ARBA00022777"/>
    </source>
</evidence>
<evidence type="ECO:0000256" key="5">
    <source>
        <dbReference type="ARBA" id="ARBA00022741"/>
    </source>
</evidence>
<evidence type="ECO:0000256" key="8">
    <source>
        <dbReference type="ARBA" id="ARBA00023012"/>
    </source>
</evidence>
<evidence type="ECO:0000256" key="9">
    <source>
        <dbReference type="SAM" id="Coils"/>
    </source>
</evidence>
<evidence type="ECO:0000259" key="11">
    <source>
        <dbReference type="PROSITE" id="PS50109"/>
    </source>
</evidence>
<dbReference type="InterPro" id="IPR003594">
    <property type="entry name" value="HATPase_dom"/>
</dbReference>
<dbReference type="CDD" id="cd16917">
    <property type="entry name" value="HATPase_UhpB-NarQ-NarX-like"/>
    <property type="match status" value="1"/>
</dbReference>
<evidence type="ECO:0000313" key="13">
    <source>
        <dbReference type="Proteomes" id="UP001058860"/>
    </source>
</evidence>
<dbReference type="Pfam" id="PF07730">
    <property type="entry name" value="HisKA_3"/>
    <property type="match status" value="1"/>
</dbReference>
<dbReference type="SMART" id="SM00387">
    <property type="entry name" value="HATPase_c"/>
    <property type="match status" value="1"/>
</dbReference>
<keyword evidence="4" id="KW-0808">Transferase</keyword>
<dbReference type="InterPro" id="IPR036890">
    <property type="entry name" value="HATPase_C_sf"/>
</dbReference>
<dbReference type="Proteomes" id="UP001058860">
    <property type="component" value="Chromosome"/>
</dbReference>
<keyword evidence="8" id="KW-0902">Two-component regulatory system</keyword>
<evidence type="ECO:0000256" key="7">
    <source>
        <dbReference type="ARBA" id="ARBA00022840"/>
    </source>
</evidence>
<keyword evidence="13" id="KW-1185">Reference proteome</keyword>
<dbReference type="SUPFAM" id="SSF55874">
    <property type="entry name" value="ATPase domain of HSP90 chaperone/DNA topoisomerase II/histidine kinase"/>
    <property type="match status" value="1"/>
</dbReference>
<dbReference type="EC" id="2.7.13.3" evidence="2"/>
<name>A0ABY5PN03_9ACTN</name>
<evidence type="ECO:0000256" key="1">
    <source>
        <dbReference type="ARBA" id="ARBA00000085"/>
    </source>
</evidence>
<evidence type="ECO:0000256" key="10">
    <source>
        <dbReference type="SAM" id="MobiDB-lite"/>
    </source>
</evidence>
<dbReference type="Pfam" id="PF02518">
    <property type="entry name" value="HATPase_c"/>
    <property type="match status" value="1"/>
</dbReference>
<keyword evidence="5" id="KW-0547">Nucleotide-binding</keyword>
<dbReference type="InterPro" id="IPR011712">
    <property type="entry name" value="Sig_transdc_His_kin_sub3_dim/P"/>
</dbReference>
<dbReference type="PANTHER" id="PTHR24421:SF10">
    <property type="entry name" value="NITRATE_NITRITE SENSOR PROTEIN NARQ"/>
    <property type="match status" value="1"/>
</dbReference>
<evidence type="ECO:0000256" key="3">
    <source>
        <dbReference type="ARBA" id="ARBA00022553"/>
    </source>
</evidence>
<evidence type="ECO:0000256" key="4">
    <source>
        <dbReference type="ARBA" id="ARBA00022679"/>
    </source>
</evidence>
<feature type="region of interest" description="Disordered" evidence="10">
    <location>
        <begin position="241"/>
        <end position="265"/>
    </location>
</feature>
<accession>A0ABY5PN03</accession>
<dbReference type="PROSITE" id="PS50109">
    <property type="entry name" value="HIS_KIN"/>
    <property type="match status" value="1"/>
</dbReference>
<evidence type="ECO:0000256" key="2">
    <source>
        <dbReference type="ARBA" id="ARBA00012438"/>
    </source>
</evidence>